<protein>
    <submittedName>
        <fullName evidence="1">Uncharacterized protein</fullName>
    </submittedName>
</protein>
<evidence type="ECO:0000313" key="2">
    <source>
        <dbReference type="Proteomes" id="UP000276834"/>
    </source>
</evidence>
<reference evidence="1 2" key="1">
    <citation type="journal article" date="2018" name="Proc. R. Soc. B">
        <title>A non-coding region near Follistatin controls head colour polymorphism in the Gouldian finch.</title>
        <authorList>
            <person name="Toomey M.B."/>
            <person name="Marques C.I."/>
            <person name="Andrade P."/>
            <person name="Araujo P.M."/>
            <person name="Sabatino S."/>
            <person name="Gazda M.A."/>
            <person name="Afonso S."/>
            <person name="Lopes R.J."/>
            <person name="Corbo J.C."/>
            <person name="Carneiro M."/>
        </authorList>
    </citation>
    <scope>NUCLEOTIDE SEQUENCE [LARGE SCALE GENOMIC DNA]</scope>
    <source>
        <strain evidence="1">Red01</strain>
        <tissue evidence="1">Muscle</tissue>
    </source>
</reference>
<sequence length="70" mass="7999">VHLNHLKFIKKKCHDGSKKLKWLHEAGFSSKAMSSYQAATEQCIVKAPIGNLRMEVQNSMFRGDERQSHS</sequence>
<proteinExistence type="predicted"/>
<name>A0A3L8SIR0_CHLGU</name>
<keyword evidence="2" id="KW-1185">Reference proteome</keyword>
<evidence type="ECO:0000313" key="1">
    <source>
        <dbReference type="EMBL" id="RLW02250.1"/>
    </source>
</evidence>
<dbReference type="AlphaFoldDB" id="A0A3L8SIR0"/>
<comment type="caution">
    <text evidence="1">The sequence shown here is derived from an EMBL/GenBank/DDBJ whole genome shotgun (WGS) entry which is preliminary data.</text>
</comment>
<dbReference type="Proteomes" id="UP000276834">
    <property type="component" value="Unassembled WGS sequence"/>
</dbReference>
<feature type="non-terminal residue" evidence="1">
    <location>
        <position position="70"/>
    </location>
</feature>
<accession>A0A3L8SIR0</accession>
<feature type="non-terminal residue" evidence="1">
    <location>
        <position position="1"/>
    </location>
</feature>
<gene>
    <name evidence="1" type="ORF">DV515_00007472</name>
</gene>
<organism evidence="1 2">
    <name type="scientific">Chloebia gouldiae</name>
    <name type="common">Gouldian finch</name>
    <name type="synonym">Erythrura gouldiae</name>
    <dbReference type="NCBI Taxonomy" id="44316"/>
    <lineage>
        <taxon>Eukaryota</taxon>
        <taxon>Metazoa</taxon>
        <taxon>Chordata</taxon>
        <taxon>Craniata</taxon>
        <taxon>Vertebrata</taxon>
        <taxon>Euteleostomi</taxon>
        <taxon>Archelosauria</taxon>
        <taxon>Archosauria</taxon>
        <taxon>Dinosauria</taxon>
        <taxon>Saurischia</taxon>
        <taxon>Theropoda</taxon>
        <taxon>Coelurosauria</taxon>
        <taxon>Aves</taxon>
        <taxon>Neognathae</taxon>
        <taxon>Neoaves</taxon>
        <taxon>Telluraves</taxon>
        <taxon>Australaves</taxon>
        <taxon>Passeriformes</taxon>
        <taxon>Passeroidea</taxon>
        <taxon>Passeridae</taxon>
        <taxon>Chloebia</taxon>
    </lineage>
</organism>
<dbReference type="EMBL" id="QUSF01000019">
    <property type="protein sequence ID" value="RLW02250.1"/>
    <property type="molecule type" value="Genomic_DNA"/>
</dbReference>